<dbReference type="Gramene" id="arahy.Tifrunner.gnm2.ann2.Ah07g109000.1">
    <property type="protein sequence ID" value="arahy.Tifrunner.gnm2.ann2.Ah07g109000.1-CDS"/>
    <property type="gene ID" value="arahy.Tifrunner.gnm2.ann2.Ah07g109000"/>
</dbReference>
<keyword evidence="10" id="KW-1015">Disulfide bond</keyword>
<dbReference type="AlphaFoldDB" id="A0A445C5S9"/>
<evidence type="ECO:0000256" key="8">
    <source>
        <dbReference type="ARBA" id="ARBA00023008"/>
    </source>
</evidence>
<evidence type="ECO:0000256" key="10">
    <source>
        <dbReference type="ARBA" id="ARBA00023157"/>
    </source>
</evidence>
<evidence type="ECO:0000256" key="5">
    <source>
        <dbReference type="ARBA" id="ARBA00022729"/>
    </source>
</evidence>
<name>A0A445C5S9_ARAHY</name>
<dbReference type="GO" id="GO:0009055">
    <property type="term" value="F:electron transfer activity"/>
    <property type="evidence" value="ECO:0007669"/>
    <property type="project" value="InterPro"/>
</dbReference>
<evidence type="ECO:0000256" key="3">
    <source>
        <dbReference type="ARBA" id="ARBA00022692"/>
    </source>
</evidence>
<feature type="domain" description="Phytocyanin" evidence="13">
    <location>
        <begin position="28"/>
        <end position="128"/>
    </location>
</feature>
<keyword evidence="6" id="KW-0249">Electron transport</keyword>
<keyword evidence="11" id="KW-0325">Glycoprotein</keyword>
<evidence type="ECO:0000313" key="14">
    <source>
        <dbReference type="EMBL" id="RYR46305.1"/>
    </source>
</evidence>
<evidence type="ECO:0000256" key="4">
    <source>
        <dbReference type="ARBA" id="ARBA00022723"/>
    </source>
</evidence>
<keyword evidence="5" id="KW-0732">Signal</keyword>
<keyword evidence="2" id="KW-0813">Transport</keyword>
<comment type="caution">
    <text evidence="14">The sequence shown here is derived from an EMBL/GenBank/DDBJ whole genome shotgun (WGS) entry which is preliminary data.</text>
</comment>
<evidence type="ECO:0000313" key="15">
    <source>
        <dbReference type="Proteomes" id="UP000289738"/>
    </source>
</evidence>
<dbReference type="Proteomes" id="UP000289738">
    <property type="component" value="Chromosome A07"/>
</dbReference>
<keyword evidence="8" id="KW-0186">Copper</keyword>
<dbReference type="SMR" id="A0A445C5S9"/>
<protein>
    <recommendedName>
        <fullName evidence="13">Phytocyanin domain-containing protein</fullName>
    </recommendedName>
</protein>
<proteinExistence type="predicted"/>
<evidence type="ECO:0000256" key="11">
    <source>
        <dbReference type="ARBA" id="ARBA00023180"/>
    </source>
</evidence>
<dbReference type="STRING" id="3818.A0A445C5S9"/>
<dbReference type="PANTHER" id="PTHR33021">
    <property type="entry name" value="BLUE COPPER PROTEIN"/>
    <property type="match status" value="1"/>
</dbReference>
<comment type="subcellular location">
    <subcellularLocation>
        <location evidence="1">Membrane</location>
        <topology evidence="1">Single-pass type I membrane protein</topology>
    </subcellularLocation>
</comment>
<evidence type="ECO:0000256" key="12">
    <source>
        <dbReference type="SAM" id="Phobius"/>
    </source>
</evidence>
<dbReference type="EMBL" id="SDMP01000007">
    <property type="protein sequence ID" value="RYR46305.1"/>
    <property type="molecule type" value="Genomic_DNA"/>
</dbReference>
<dbReference type="Pfam" id="PF02298">
    <property type="entry name" value="Cu_bind_like"/>
    <property type="match status" value="1"/>
</dbReference>
<gene>
    <name evidence="14" type="ORF">Ahy_A07g032041</name>
</gene>
<evidence type="ECO:0000256" key="7">
    <source>
        <dbReference type="ARBA" id="ARBA00022989"/>
    </source>
</evidence>
<dbReference type="GO" id="GO:0009610">
    <property type="term" value="P:response to symbiotic fungus"/>
    <property type="evidence" value="ECO:0007669"/>
    <property type="project" value="UniProtKB-ARBA"/>
</dbReference>
<reference evidence="14 15" key="1">
    <citation type="submission" date="2019-01" db="EMBL/GenBank/DDBJ databases">
        <title>Sequencing of cultivated peanut Arachis hypogaea provides insights into genome evolution and oil improvement.</title>
        <authorList>
            <person name="Chen X."/>
        </authorList>
    </citation>
    <scope>NUCLEOTIDE SEQUENCE [LARGE SCALE GENOMIC DNA]</scope>
    <source>
        <strain evidence="15">cv. Fuhuasheng</strain>
        <tissue evidence="14">Leaves</tissue>
    </source>
</reference>
<evidence type="ECO:0000256" key="2">
    <source>
        <dbReference type="ARBA" id="ARBA00022448"/>
    </source>
</evidence>
<evidence type="ECO:0000259" key="13">
    <source>
        <dbReference type="PROSITE" id="PS51485"/>
    </source>
</evidence>
<evidence type="ECO:0000256" key="9">
    <source>
        <dbReference type="ARBA" id="ARBA00023136"/>
    </source>
</evidence>
<evidence type="ECO:0000256" key="6">
    <source>
        <dbReference type="ARBA" id="ARBA00022982"/>
    </source>
</evidence>
<dbReference type="Gene3D" id="2.60.40.420">
    <property type="entry name" value="Cupredoxins - blue copper proteins"/>
    <property type="match status" value="1"/>
</dbReference>
<keyword evidence="9 12" id="KW-0472">Membrane</keyword>
<feature type="transmembrane region" description="Helical" evidence="12">
    <location>
        <begin position="12"/>
        <end position="32"/>
    </location>
</feature>
<dbReference type="InterPro" id="IPR003245">
    <property type="entry name" value="Phytocyanin_dom"/>
</dbReference>
<evidence type="ECO:0000256" key="1">
    <source>
        <dbReference type="ARBA" id="ARBA00004479"/>
    </source>
</evidence>
<dbReference type="CDD" id="cd04216">
    <property type="entry name" value="Phytocyanin"/>
    <property type="match status" value="1"/>
</dbReference>
<keyword evidence="7 12" id="KW-1133">Transmembrane helix</keyword>
<keyword evidence="3 12" id="KW-0812">Transmembrane</keyword>
<keyword evidence="15" id="KW-1185">Reference proteome</keyword>
<keyword evidence="4" id="KW-0479">Metal-binding</keyword>
<dbReference type="InterPro" id="IPR039391">
    <property type="entry name" value="Phytocyanin-like"/>
</dbReference>
<organism evidence="14 15">
    <name type="scientific">Arachis hypogaea</name>
    <name type="common">Peanut</name>
    <dbReference type="NCBI Taxonomy" id="3818"/>
    <lineage>
        <taxon>Eukaryota</taxon>
        <taxon>Viridiplantae</taxon>
        <taxon>Streptophyta</taxon>
        <taxon>Embryophyta</taxon>
        <taxon>Tracheophyta</taxon>
        <taxon>Spermatophyta</taxon>
        <taxon>Magnoliopsida</taxon>
        <taxon>eudicotyledons</taxon>
        <taxon>Gunneridae</taxon>
        <taxon>Pentapetalae</taxon>
        <taxon>rosids</taxon>
        <taxon>fabids</taxon>
        <taxon>Fabales</taxon>
        <taxon>Fabaceae</taxon>
        <taxon>Papilionoideae</taxon>
        <taxon>50 kb inversion clade</taxon>
        <taxon>dalbergioids sensu lato</taxon>
        <taxon>Dalbergieae</taxon>
        <taxon>Pterocarpus clade</taxon>
        <taxon>Arachis</taxon>
    </lineage>
</organism>
<dbReference type="InterPro" id="IPR008972">
    <property type="entry name" value="Cupredoxin"/>
</dbReference>
<sequence length="150" mass="16335">MAMALSGYSNVIMIVIVTFFSPCIAMGTEYVVGDHHGWATGFDYNIWAADKVFKVGDSLVFRYEVGQHNVYRVNATAFQNCTVPSNHSEALRSGNDVIVLASPGQKWYLCGVGEHCTTGQKLAITVVPSTISSSPSPVQHTKKLFGGFHF</sequence>
<dbReference type="GO" id="GO:0046872">
    <property type="term" value="F:metal ion binding"/>
    <property type="evidence" value="ECO:0007669"/>
    <property type="project" value="UniProtKB-KW"/>
</dbReference>
<dbReference type="SUPFAM" id="SSF49503">
    <property type="entry name" value="Cupredoxins"/>
    <property type="match status" value="1"/>
</dbReference>
<dbReference type="GO" id="GO:0005886">
    <property type="term" value="C:plasma membrane"/>
    <property type="evidence" value="ECO:0007669"/>
    <property type="project" value="TreeGrafter"/>
</dbReference>
<dbReference type="PANTHER" id="PTHR33021:SF533">
    <property type="entry name" value="PHYTOCYANIN DOMAIN-CONTAINING PROTEIN"/>
    <property type="match status" value="1"/>
</dbReference>
<dbReference type="FunFam" id="2.60.40.420:FF:000067">
    <property type="entry name" value="Cupredoxin superfamily protein"/>
    <property type="match status" value="1"/>
</dbReference>
<accession>A0A445C5S9</accession>
<dbReference type="PROSITE" id="PS51485">
    <property type="entry name" value="PHYTOCYANIN"/>
    <property type="match status" value="1"/>
</dbReference>